<dbReference type="SUPFAM" id="SSF55931">
    <property type="entry name" value="Glutamine synthetase/guanido kinase"/>
    <property type="match status" value="1"/>
</dbReference>
<dbReference type="PANTHER" id="PTHR42974">
    <property type="entry name" value="GLUTAMINE SYNTHETASE"/>
    <property type="match status" value="1"/>
</dbReference>
<dbReference type="EMBL" id="JRMW01000025">
    <property type="protein sequence ID" value="KGF04755.1"/>
    <property type="molecule type" value="Genomic_DNA"/>
</dbReference>
<dbReference type="Gene3D" id="1.20.120.1560">
    <property type="match status" value="1"/>
</dbReference>
<evidence type="ECO:0000259" key="3">
    <source>
        <dbReference type="PROSITE" id="PS51987"/>
    </source>
</evidence>
<dbReference type="GO" id="GO:0004356">
    <property type="term" value="F:glutamine synthetase activity"/>
    <property type="evidence" value="ECO:0007669"/>
    <property type="project" value="InterPro"/>
</dbReference>
<evidence type="ECO:0000256" key="1">
    <source>
        <dbReference type="PROSITE-ProRule" id="PRU01331"/>
    </source>
</evidence>
<accession>A0A095X3V1</accession>
<dbReference type="Pfam" id="PF12437">
    <property type="entry name" value="GSIII_N"/>
    <property type="match status" value="1"/>
</dbReference>
<comment type="similarity">
    <text evidence="1 2">Belongs to the glutamine synthetase family.</text>
</comment>
<organism evidence="4 5">
    <name type="scientific">Anaerococcus lactolyticus S7-1-13</name>
    <dbReference type="NCBI Taxonomy" id="1284686"/>
    <lineage>
        <taxon>Bacteria</taxon>
        <taxon>Bacillati</taxon>
        <taxon>Bacillota</taxon>
        <taxon>Tissierellia</taxon>
        <taxon>Tissierellales</taxon>
        <taxon>Peptoniphilaceae</taxon>
        <taxon>Anaerococcus</taxon>
    </lineage>
</organism>
<protein>
    <submittedName>
        <fullName evidence="4">Glutamine synthetase</fullName>
    </submittedName>
</protein>
<dbReference type="PANTHER" id="PTHR42974:SF1">
    <property type="entry name" value="TYPE-3 GLUTAMINE SYNTHETASE"/>
    <property type="match status" value="1"/>
</dbReference>
<dbReference type="RefSeq" id="WP_037326831.1">
    <property type="nucleotide sequence ID" value="NZ_JRMW01000025.1"/>
</dbReference>
<feature type="domain" description="GS catalytic" evidence="3">
    <location>
        <begin position="161"/>
        <end position="585"/>
    </location>
</feature>
<dbReference type="SMART" id="SM01230">
    <property type="entry name" value="Gln-synt_C"/>
    <property type="match status" value="1"/>
</dbReference>
<evidence type="ECO:0000313" key="5">
    <source>
        <dbReference type="Proteomes" id="UP000029579"/>
    </source>
</evidence>
<evidence type="ECO:0000313" key="4">
    <source>
        <dbReference type="EMBL" id="KGF04755.1"/>
    </source>
</evidence>
<sequence length="688" mass="78514">MILKEFGNLAFDKKTMKENVPYPVYLKWKEAARNNATLDRETADSIAHAMKIWAISKGATSYTHWFQPLNGKTATKKTAFLNRDDKHNPINRFSGKELIIGEPDASSFPSGGMRSTFEARGYTYWDLTANSFILDKVLYIPSVFVSFYGEKLDKKLPLIESMNMVSKVSSKLCNLFLKDEHTYRVKAKVGLEQEFYLIDKKYFDQRIDLEYSGMTLVGSDPMVEKELVSHYLGAIPERVNAFYEDVNKALYDLGIYMEAEHNEVGPNQFEIAIMFENANISVDNNQLLMYILEKTALKHDLVCLLKEKPFKNMAGSGKHNNYSLATNYGKNLFSPGKDPKNNMIFLLFLSAMVEFCNKYQKLIRIASSTVSNDYRLGGNEAPPAIISMFIGCDLEEVLKAIANDDFEEKIIANKVKIPHLGEIKTDTSDRNRTSPIAFTGNKFEFRMLGSSQSAADLNTVINIGMAEALEKIYARLEGCSEENLKEEAYKVIKEIYLANKNILFQGDGYSEDWKKEAEKRGLENYPTYLDALKAAKDARAYAIFEKVGIFSQKEIESLIYVGFEDVIKFFSAQLEILNNLIHQEILPSAMREIKGIKDYLSFMENEKLSQRARRINEEVGELLAYSEKISHLIERSEEIPDIEAKADFLQKETRQVAGEVRKISDSLEKLISRENYSMPNYVDMLKTL</sequence>
<proteinExistence type="inferred from homology"/>
<dbReference type="Pfam" id="PF00120">
    <property type="entry name" value="Gln-synt_C"/>
    <property type="match status" value="1"/>
</dbReference>
<dbReference type="InterPro" id="IPR022147">
    <property type="entry name" value="GSIII_N"/>
</dbReference>
<dbReference type="InterPro" id="IPR040577">
    <property type="entry name" value="Gln-synt_C"/>
</dbReference>
<comment type="caution">
    <text evidence="4">The sequence shown here is derived from an EMBL/GenBank/DDBJ whole genome shotgun (WGS) entry which is preliminary data.</text>
</comment>
<dbReference type="InterPro" id="IPR014746">
    <property type="entry name" value="Gln_synth/guanido_kin_cat_dom"/>
</dbReference>
<dbReference type="InterPro" id="IPR008146">
    <property type="entry name" value="Gln_synth_cat_dom"/>
</dbReference>
<dbReference type="InterPro" id="IPR052725">
    <property type="entry name" value="GS_Type-3"/>
</dbReference>
<dbReference type="Gene3D" id="3.30.590.10">
    <property type="entry name" value="Glutamine synthetase/guanido kinase, catalytic domain"/>
    <property type="match status" value="1"/>
</dbReference>
<evidence type="ECO:0000256" key="2">
    <source>
        <dbReference type="RuleBase" id="RU000384"/>
    </source>
</evidence>
<reference evidence="4 5" key="1">
    <citation type="submission" date="2014-07" db="EMBL/GenBank/DDBJ databases">
        <authorList>
            <person name="McCorrison J."/>
            <person name="Sanka R."/>
            <person name="Torralba M."/>
            <person name="Gillis M."/>
            <person name="Haft D.H."/>
            <person name="Methe B."/>
            <person name="Sutton G."/>
            <person name="Nelson K.E."/>
        </authorList>
    </citation>
    <scope>NUCLEOTIDE SEQUENCE [LARGE SCALE GENOMIC DNA]</scope>
    <source>
        <strain evidence="4 5">S7-1-13</strain>
    </source>
</reference>
<dbReference type="PROSITE" id="PS00181">
    <property type="entry name" value="GLNA_ATP"/>
    <property type="match status" value="1"/>
</dbReference>
<dbReference type="InterPro" id="IPR027303">
    <property type="entry name" value="Gln_synth_gly_rich_site"/>
</dbReference>
<dbReference type="Proteomes" id="UP000029579">
    <property type="component" value="Unassembled WGS sequence"/>
</dbReference>
<name>A0A095X3V1_9FIRM</name>
<dbReference type="AlphaFoldDB" id="A0A095X3V1"/>
<gene>
    <name evidence="4" type="ORF">HMPREF1630_02830</name>
</gene>
<dbReference type="eggNOG" id="COG3968">
    <property type="taxonomic scope" value="Bacteria"/>
</dbReference>
<dbReference type="Pfam" id="PF18318">
    <property type="entry name" value="Gln-synt_C-ter"/>
    <property type="match status" value="1"/>
</dbReference>
<dbReference type="OrthoDB" id="9807095at2"/>
<dbReference type="PROSITE" id="PS51987">
    <property type="entry name" value="GS_CATALYTIC"/>
    <property type="match status" value="1"/>
</dbReference>